<keyword evidence="2 5" id="KW-0812">Transmembrane</keyword>
<feature type="transmembrane region" description="Helical" evidence="5">
    <location>
        <begin position="12"/>
        <end position="33"/>
    </location>
</feature>
<keyword evidence="4 5" id="KW-0472">Membrane</keyword>
<comment type="subcellular location">
    <subcellularLocation>
        <location evidence="1">Membrane</location>
        <topology evidence="1">Multi-pass membrane protein</topology>
    </subcellularLocation>
</comment>
<dbReference type="PANTHER" id="PTHR31465">
    <property type="entry name" value="PROTEIN RTA1-RELATED"/>
    <property type="match status" value="1"/>
</dbReference>
<keyword evidence="3 5" id="KW-1133">Transmembrane helix</keyword>
<dbReference type="STRING" id="1149755.A0A2J6QVZ2"/>
<feature type="transmembrane region" description="Helical" evidence="5">
    <location>
        <begin position="53"/>
        <end position="76"/>
    </location>
</feature>
<sequence length="234" mass="25448">MPVPAGYIPGFYCTLATCSTGLVCALMLLGLASEALGYIARILININPFYRAYFLRYLTCLTIGPVFIVAAIYLCLGRIIFIYGEKISRIRPRSYTLFFMGCDVVSLAVQAVGGGIAASAPLTNQPMINLGTHILVAGLSLQVASLFVFSVCCLEFLYRVQYQKAPPNPKYVDLYSSPRFKLFLIALGIATACLFIRTVFRSVELSGSFTGKVMVLVACICLIVMHSGIGFGDQ</sequence>
<dbReference type="Pfam" id="PF04479">
    <property type="entry name" value="RTA1"/>
    <property type="match status" value="1"/>
</dbReference>
<dbReference type="Proteomes" id="UP000235786">
    <property type="component" value="Unassembled WGS sequence"/>
</dbReference>
<evidence type="ECO:0000256" key="1">
    <source>
        <dbReference type="ARBA" id="ARBA00004141"/>
    </source>
</evidence>
<evidence type="ECO:0000313" key="6">
    <source>
        <dbReference type="EMBL" id="PMD30425.1"/>
    </source>
</evidence>
<dbReference type="AlphaFoldDB" id="A0A2J6QVZ2"/>
<reference evidence="6 7" key="1">
    <citation type="submission" date="2016-04" db="EMBL/GenBank/DDBJ databases">
        <title>A degradative enzymes factory behind the ericoid mycorrhizal symbiosis.</title>
        <authorList>
            <consortium name="DOE Joint Genome Institute"/>
            <person name="Martino E."/>
            <person name="Morin E."/>
            <person name="Grelet G."/>
            <person name="Kuo A."/>
            <person name="Kohler A."/>
            <person name="Daghino S."/>
            <person name="Barry K."/>
            <person name="Choi C."/>
            <person name="Cichocki N."/>
            <person name="Clum A."/>
            <person name="Copeland A."/>
            <person name="Hainaut M."/>
            <person name="Haridas S."/>
            <person name="Labutti K."/>
            <person name="Lindquist E."/>
            <person name="Lipzen A."/>
            <person name="Khouja H.-R."/>
            <person name="Murat C."/>
            <person name="Ohm R."/>
            <person name="Olson A."/>
            <person name="Spatafora J."/>
            <person name="Veneault-Fourrey C."/>
            <person name="Henrissat B."/>
            <person name="Grigoriev I."/>
            <person name="Martin F."/>
            <person name="Perotto S."/>
        </authorList>
    </citation>
    <scope>NUCLEOTIDE SEQUENCE [LARGE SCALE GENOMIC DNA]</scope>
    <source>
        <strain evidence="6 7">F</strain>
    </source>
</reference>
<dbReference type="OrthoDB" id="4521223at2759"/>
<evidence type="ECO:0000256" key="3">
    <source>
        <dbReference type="ARBA" id="ARBA00022989"/>
    </source>
</evidence>
<organism evidence="6 7">
    <name type="scientific">Hyaloscypha variabilis (strain UAMH 11265 / GT02V1 / F)</name>
    <name type="common">Meliniomyces variabilis</name>
    <dbReference type="NCBI Taxonomy" id="1149755"/>
    <lineage>
        <taxon>Eukaryota</taxon>
        <taxon>Fungi</taxon>
        <taxon>Dikarya</taxon>
        <taxon>Ascomycota</taxon>
        <taxon>Pezizomycotina</taxon>
        <taxon>Leotiomycetes</taxon>
        <taxon>Helotiales</taxon>
        <taxon>Hyaloscyphaceae</taxon>
        <taxon>Hyaloscypha</taxon>
        <taxon>Hyaloscypha variabilis</taxon>
    </lineage>
</organism>
<dbReference type="EMBL" id="KZ613967">
    <property type="protein sequence ID" value="PMD30425.1"/>
    <property type="molecule type" value="Genomic_DNA"/>
</dbReference>
<protein>
    <recommendedName>
        <fullName evidence="8">RTA1 like protein</fullName>
    </recommendedName>
</protein>
<evidence type="ECO:0008006" key="8">
    <source>
        <dbReference type="Google" id="ProtNLM"/>
    </source>
</evidence>
<proteinExistence type="predicted"/>
<feature type="transmembrane region" description="Helical" evidence="5">
    <location>
        <begin position="179"/>
        <end position="200"/>
    </location>
</feature>
<evidence type="ECO:0000313" key="7">
    <source>
        <dbReference type="Proteomes" id="UP000235786"/>
    </source>
</evidence>
<feature type="transmembrane region" description="Helical" evidence="5">
    <location>
        <begin position="212"/>
        <end position="232"/>
    </location>
</feature>
<evidence type="ECO:0000256" key="2">
    <source>
        <dbReference type="ARBA" id="ARBA00022692"/>
    </source>
</evidence>
<dbReference type="GO" id="GO:0000324">
    <property type="term" value="C:fungal-type vacuole"/>
    <property type="evidence" value="ECO:0007669"/>
    <property type="project" value="TreeGrafter"/>
</dbReference>
<feature type="transmembrane region" description="Helical" evidence="5">
    <location>
        <begin position="97"/>
        <end position="122"/>
    </location>
</feature>
<gene>
    <name evidence="6" type="ORF">L207DRAFT_549406</name>
</gene>
<evidence type="ECO:0000256" key="5">
    <source>
        <dbReference type="SAM" id="Phobius"/>
    </source>
</evidence>
<evidence type="ECO:0000256" key="4">
    <source>
        <dbReference type="ARBA" id="ARBA00023136"/>
    </source>
</evidence>
<dbReference type="GO" id="GO:0005886">
    <property type="term" value="C:plasma membrane"/>
    <property type="evidence" value="ECO:0007669"/>
    <property type="project" value="TreeGrafter"/>
</dbReference>
<name>A0A2J6QVZ2_HYAVF</name>
<dbReference type="InterPro" id="IPR007568">
    <property type="entry name" value="RTA1"/>
</dbReference>
<dbReference type="PANTHER" id="PTHR31465:SF9">
    <property type="entry name" value="SPHINGOID LONG-CHAIN BASE TRANSPORTER RSB1"/>
    <property type="match status" value="1"/>
</dbReference>
<accession>A0A2J6QVZ2</accession>
<feature type="transmembrane region" description="Helical" evidence="5">
    <location>
        <begin position="134"/>
        <end position="158"/>
    </location>
</feature>
<keyword evidence="7" id="KW-1185">Reference proteome</keyword>